<dbReference type="InterPro" id="IPR052196">
    <property type="entry name" value="Bact_Kbp"/>
</dbReference>
<evidence type="ECO:0000256" key="1">
    <source>
        <dbReference type="SAM" id="SignalP"/>
    </source>
</evidence>
<feature type="chain" id="PRO_5019328398" description="LysM domain-containing protein" evidence="1">
    <location>
        <begin position="28"/>
        <end position="373"/>
    </location>
</feature>
<keyword evidence="1" id="KW-0732">Signal</keyword>
<feature type="domain" description="LysM" evidence="2">
    <location>
        <begin position="53"/>
        <end position="101"/>
    </location>
</feature>
<feature type="signal peptide" evidence="1">
    <location>
        <begin position="1"/>
        <end position="27"/>
    </location>
</feature>
<dbReference type="InterPro" id="IPR018392">
    <property type="entry name" value="LysM"/>
</dbReference>
<dbReference type="AlphaFoldDB" id="A0A432XVG5"/>
<name>A0A432XVG5_9GAMM</name>
<dbReference type="CDD" id="cd00118">
    <property type="entry name" value="LysM"/>
    <property type="match status" value="1"/>
</dbReference>
<evidence type="ECO:0000259" key="2">
    <source>
        <dbReference type="PROSITE" id="PS51782"/>
    </source>
</evidence>
<keyword evidence="4" id="KW-1185">Reference proteome</keyword>
<comment type="caution">
    <text evidence="3">The sequence shown here is derived from an EMBL/GenBank/DDBJ whole genome shotgun (WGS) entry which is preliminary data.</text>
</comment>
<dbReference type="SUPFAM" id="SSF54106">
    <property type="entry name" value="LysM domain"/>
    <property type="match status" value="1"/>
</dbReference>
<dbReference type="EMBL" id="PIPW01000002">
    <property type="protein sequence ID" value="RUO52689.1"/>
    <property type="molecule type" value="Genomic_DNA"/>
</dbReference>
<evidence type="ECO:0000313" key="3">
    <source>
        <dbReference type="EMBL" id="RUO52689.1"/>
    </source>
</evidence>
<dbReference type="Pfam" id="PF01476">
    <property type="entry name" value="LysM"/>
    <property type="match status" value="1"/>
</dbReference>
<accession>A0A432XVG5</accession>
<sequence>MELNMATWRFQAIAVIGLLLLPSAAASAPQENGTAATSTTSGDVIRLREDAPREYVVKKGDTLWDISELYLNDPWHWPELWRLNDDISNPHLIYPGDRLYLSWVNGRPQLSRKEFRAMSPEGVIEPKGNPIPTFDREALTPFIDEHHIVSAAELATMPRILGDNRGAPRLNGIAPVYIDGNVELDEKYRIFTPVDQLGDFSLLRDVAGVRITFHHGETIEGDVIKPKREIRRGDVVIPHQPTPIPEVIKATSGAPVDGYIVATLNDQNKSGKYDILVIDKGSNNGVEIGQMYQALRPGIKVFTEDRVPEAVNPYKPSDDLSRLWRETVTLPPHATSELLVIKVYPDYSVVIVVDANEWLEVGAYYVPKQLASD</sequence>
<dbReference type="InterPro" id="IPR036779">
    <property type="entry name" value="LysM_dom_sf"/>
</dbReference>
<proteinExistence type="predicted"/>
<dbReference type="Gene3D" id="3.10.350.10">
    <property type="entry name" value="LysM domain"/>
    <property type="match status" value="1"/>
</dbReference>
<protein>
    <recommendedName>
        <fullName evidence="2">LysM domain-containing protein</fullName>
    </recommendedName>
</protein>
<dbReference type="PANTHER" id="PTHR34700">
    <property type="entry name" value="POTASSIUM BINDING PROTEIN KBP"/>
    <property type="match status" value="1"/>
</dbReference>
<dbReference type="SMART" id="SM00257">
    <property type="entry name" value="LysM"/>
    <property type="match status" value="1"/>
</dbReference>
<gene>
    <name evidence="3" type="ORF">CWI69_06525</name>
</gene>
<evidence type="ECO:0000313" key="4">
    <source>
        <dbReference type="Proteomes" id="UP000287198"/>
    </source>
</evidence>
<reference evidence="4" key="1">
    <citation type="journal article" date="2018" name="Front. Microbiol.">
        <title>Genome-Based Analysis Reveals the Taxonomy and Diversity of the Family Idiomarinaceae.</title>
        <authorList>
            <person name="Liu Y."/>
            <person name="Lai Q."/>
            <person name="Shao Z."/>
        </authorList>
    </citation>
    <scope>NUCLEOTIDE SEQUENCE [LARGE SCALE GENOMIC DNA]</scope>
    <source>
        <strain evidence="4">BH195</strain>
    </source>
</reference>
<dbReference type="Proteomes" id="UP000287198">
    <property type="component" value="Unassembled WGS sequence"/>
</dbReference>
<dbReference type="PANTHER" id="PTHR34700:SF4">
    <property type="entry name" value="PHAGE-LIKE ELEMENT PBSX PROTEIN XKDP"/>
    <property type="match status" value="1"/>
</dbReference>
<organism evidence="3 4">
    <name type="scientific">Pseudidiomarina halophila</name>
    <dbReference type="NCBI Taxonomy" id="1449799"/>
    <lineage>
        <taxon>Bacteria</taxon>
        <taxon>Pseudomonadati</taxon>
        <taxon>Pseudomonadota</taxon>
        <taxon>Gammaproteobacteria</taxon>
        <taxon>Alteromonadales</taxon>
        <taxon>Idiomarinaceae</taxon>
        <taxon>Pseudidiomarina</taxon>
    </lineage>
</organism>
<dbReference type="PROSITE" id="PS51782">
    <property type="entry name" value="LYSM"/>
    <property type="match status" value="1"/>
</dbReference>